<feature type="compositionally biased region" description="Polar residues" evidence="1">
    <location>
        <begin position="162"/>
        <end position="175"/>
    </location>
</feature>
<feature type="compositionally biased region" description="Basic and acidic residues" evidence="1">
    <location>
        <begin position="176"/>
        <end position="195"/>
    </location>
</feature>
<reference evidence="2" key="1">
    <citation type="submission" date="2020-12" db="EMBL/GenBank/DDBJ databases">
        <title>Clostridium thailandense sp. nov., a novel acetogenic bacterium isolated from peat land soil in Thailand.</title>
        <authorList>
            <person name="Chaikitkaew S."/>
            <person name="Birkeland N.K."/>
        </authorList>
    </citation>
    <scope>NUCLEOTIDE SEQUENCE</scope>
    <source>
        <strain evidence="2">PL3</strain>
    </source>
</reference>
<protein>
    <submittedName>
        <fullName evidence="2">Uncharacterized protein</fullName>
    </submittedName>
</protein>
<keyword evidence="3" id="KW-1185">Reference proteome</keyword>
<dbReference type="EMBL" id="JAEEGC010000028">
    <property type="protein sequence ID" value="MBV7272652.1"/>
    <property type="molecule type" value="Genomic_DNA"/>
</dbReference>
<organism evidence="2 3">
    <name type="scientific">Clostridium thailandense</name>
    <dbReference type="NCBI Taxonomy" id="2794346"/>
    <lineage>
        <taxon>Bacteria</taxon>
        <taxon>Bacillati</taxon>
        <taxon>Bacillota</taxon>
        <taxon>Clostridia</taxon>
        <taxon>Eubacteriales</taxon>
        <taxon>Clostridiaceae</taxon>
        <taxon>Clostridium</taxon>
    </lineage>
</organism>
<evidence type="ECO:0000313" key="2">
    <source>
        <dbReference type="EMBL" id="MBV7272652.1"/>
    </source>
</evidence>
<gene>
    <name evidence="2" type="ORF">I6U48_06930</name>
</gene>
<evidence type="ECO:0000313" key="3">
    <source>
        <dbReference type="Proteomes" id="UP000694308"/>
    </source>
</evidence>
<feature type="compositionally biased region" description="Low complexity" evidence="1">
    <location>
        <begin position="196"/>
        <end position="209"/>
    </location>
</feature>
<comment type="caution">
    <text evidence="2">The sequence shown here is derived from an EMBL/GenBank/DDBJ whole genome shotgun (WGS) entry which is preliminary data.</text>
</comment>
<evidence type="ECO:0000256" key="1">
    <source>
        <dbReference type="SAM" id="MobiDB-lite"/>
    </source>
</evidence>
<dbReference type="AlphaFoldDB" id="A0A949TNR6"/>
<dbReference type="Proteomes" id="UP000694308">
    <property type="component" value="Unassembled WGS sequence"/>
</dbReference>
<dbReference type="RefSeq" id="WP_218319688.1">
    <property type="nucleotide sequence ID" value="NZ_JAEEGC010000028.1"/>
</dbReference>
<accession>A0A949TNR6</accession>
<proteinExistence type="predicted"/>
<sequence>MKKKVIAIVILLALVVSVGIFMFNKNSATKTNANSKQIDFKIKSAFADVDSDMIIENTPKEDTDKKYDYIFVTFSNVVVDTKKDDSSNPLSAKSYTFDNNALPKGTVVTLKDANQVMIELPNGYLKGVNAPHSLKVSKDLKDKDGQTIKDSLEIKLPYSISSTTNSNKQTESNTSTKKENTTDNSQKSDDKKSDNKTSSSSEKLNSTNSDMPKYSVKIMNTVPQTTIVAVTLDSSNPENYKVSVAGSNLELKTSNKGEKVFVGSTDKQYSFDEVNKLIKIEKAK</sequence>
<feature type="region of interest" description="Disordered" evidence="1">
    <location>
        <begin position="162"/>
        <end position="212"/>
    </location>
</feature>
<name>A0A949TNR6_9CLOT</name>